<sequence>MKHRFQNKSKKLRAILADYPGFYLQPTFYTKRRRHRMGNTISFGGDLHKGTRPLSHIRCNAECDVGQLFYYKMAANVLIYSKFFIEGAICDWYRGMHKRYGVDPSGMSGGITGSMFGFTTSRVAPSSTIGPTTKGDTTGSTKHWDKGKGTYTYDPSHGSSSRDSSHSSAASHSRSSKRRQSSRSSKSRGSAFDSNVVNL</sequence>
<dbReference type="WBParaSite" id="HPLM_0000764901-mRNA-1">
    <property type="protein sequence ID" value="HPLM_0000764901-mRNA-1"/>
    <property type="gene ID" value="HPLM_0000764901"/>
</dbReference>
<evidence type="ECO:0000313" key="2">
    <source>
        <dbReference type="EMBL" id="VDO32550.1"/>
    </source>
</evidence>
<feature type="compositionally biased region" description="Polar residues" evidence="1">
    <location>
        <begin position="126"/>
        <end position="141"/>
    </location>
</feature>
<dbReference type="OrthoDB" id="5871687at2759"/>
<dbReference type="EMBL" id="UZAF01016701">
    <property type="protein sequence ID" value="VDO32550.1"/>
    <property type="molecule type" value="Genomic_DNA"/>
</dbReference>
<dbReference type="AlphaFoldDB" id="A0A0N4WB47"/>
<protein>
    <submittedName>
        <fullName evidence="4">Reverse transcriptase domain-containing protein</fullName>
    </submittedName>
</protein>
<organism evidence="4">
    <name type="scientific">Haemonchus placei</name>
    <name type="common">Barber's pole worm</name>
    <dbReference type="NCBI Taxonomy" id="6290"/>
    <lineage>
        <taxon>Eukaryota</taxon>
        <taxon>Metazoa</taxon>
        <taxon>Ecdysozoa</taxon>
        <taxon>Nematoda</taxon>
        <taxon>Chromadorea</taxon>
        <taxon>Rhabditida</taxon>
        <taxon>Rhabditina</taxon>
        <taxon>Rhabditomorpha</taxon>
        <taxon>Strongyloidea</taxon>
        <taxon>Trichostrongylidae</taxon>
        <taxon>Haemonchus</taxon>
    </lineage>
</organism>
<keyword evidence="3" id="KW-1185">Reference proteome</keyword>
<evidence type="ECO:0000256" key="1">
    <source>
        <dbReference type="SAM" id="MobiDB-lite"/>
    </source>
</evidence>
<feature type="compositionally biased region" description="Low complexity" evidence="1">
    <location>
        <begin position="156"/>
        <end position="173"/>
    </location>
</feature>
<name>A0A0N4WB47_HAEPC</name>
<evidence type="ECO:0000313" key="3">
    <source>
        <dbReference type="Proteomes" id="UP000268014"/>
    </source>
</evidence>
<dbReference type="Proteomes" id="UP000268014">
    <property type="component" value="Unassembled WGS sequence"/>
</dbReference>
<proteinExistence type="predicted"/>
<accession>A0A0N4WB47</accession>
<reference evidence="2 3" key="2">
    <citation type="submission" date="2018-11" db="EMBL/GenBank/DDBJ databases">
        <authorList>
            <consortium name="Pathogen Informatics"/>
        </authorList>
    </citation>
    <scope>NUCLEOTIDE SEQUENCE [LARGE SCALE GENOMIC DNA]</scope>
    <source>
        <strain evidence="2 3">MHpl1</strain>
    </source>
</reference>
<gene>
    <name evidence="2" type="ORF">HPLM_LOCUS7641</name>
</gene>
<evidence type="ECO:0000313" key="4">
    <source>
        <dbReference type="WBParaSite" id="HPLM_0000764901-mRNA-1"/>
    </source>
</evidence>
<feature type="region of interest" description="Disordered" evidence="1">
    <location>
        <begin position="126"/>
        <end position="199"/>
    </location>
</feature>
<feature type="compositionally biased region" description="Low complexity" evidence="1">
    <location>
        <begin position="182"/>
        <end position="199"/>
    </location>
</feature>
<reference evidence="4" key="1">
    <citation type="submission" date="2017-02" db="UniProtKB">
        <authorList>
            <consortium name="WormBaseParasite"/>
        </authorList>
    </citation>
    <scope>IDENTIFICATION</scope>
</reference>